<organism evidence="4">
    <name type="scientific">marine sediment metagenome</name>
    <dbReference type="NCBI Taxonomy" id="412755"/>
    <lineage>
        <taxon>unclassified sequences</taxon>
        <taxon>metagenomes</taxon>
        <taxon>ecological metagenomes</taxon>
    </lineage>
</organism>
<evidence type="ECO:0000256" key="3">
    <source>
        <dbReference type="ARBA" id="ARBA00023004"/>
    </source>
</evidence>
<evidence type="ECO:0000313" key="4">
    <source>
        <dbReference type="EMBL" id="KKN29791.1"/>
    </source>
</evidence>
<dbReference type="Gene3D" id="3.40.50.11740">
    <property type="entry name" value="HypD, alpha/beta domain 2"/>
    <property type="match status" value="2"/>
</dbReference>
<dbReference type="PANTHER" id="PTHR30149:SF0">
    <property type="entry name" value="HYDROGENASE MATURATION FACTOR HYPD"/>
    <property type="match status" value="1"/>
</dbReference>
<dbReference type="Pfam" id="PF01924">
    <property type="entry name" value="HypD"/>
    <property type="match status" value="1"/>
</dbReference>
<accession>A0A0F9RY04</accession>
<protein>
    <recommendedName>
        <fullName evidence="5">Hydrogenase formation protein HypD</fullName>
    </recommendedName>
</protein>
<dbReference type="NCBIfam" id="TIGR00075">
    <property type="entry name" value="hypD"/>
    <property type="match status" value="1"/>
</dbReference>
<name>A0A0F9RY04_9ZZZZ</name>
<dbReference type="EMBL" id="LAZR01002458">
    <property type="protein sequence ID" value="KKN29791.1"/>
    <property type="molecule type" value="Genomic_DNA"/>
</dbReference>
<dbReference type="InterPro" id="IPR042243">
    <property type="entry name" value="HypD_1"/>
</dbReference>
<keyword evidence="2" id="KW-0479">Metal-binding</keyword>
<dbReference type="PANTHER" id="PTHR30149">
    <property type="entry name" value="HYDROGENASE PROTEIN ASSEMBLY PROTEIN HYPD"/>
    <property type="match status" value="1"/>
</dbReference>
<dbReference type="InterPro" id="IPR042244">
    <property type="entry name" value="HypD_2_sf"/>
</dbReference>
<dbReference type="GO" id="GO:0051604">
    <property type="term" value="P:protein maturation"/>
    <property type="evidence" value="ECO:0007669"/>
    <property type="project" value="TreeGrafter"/>
</dbReference>
<sequence>MVSGPGCPVCITPNEIHEAAIELVTENENFILTTFGDMTRVPTRKSSLQKAVPAAGSMVKIVYSPRESLEIAGSSPEKQVVFFGVGFETTIPAIALILREAVEKKLANFSILSALWIIPPPLKAIVKAKEIALDGFLYPGHVSAIIGEKPYQFIAKEYGIPGAITGFEPSDILLGIFSILNQIRDGNPTVSNEYSRVVRASGNPKALAVMEEMLETKDSYWRGLGLIPQSGLKIKKEYSAYDAEIKFNLRIKGGSGDLPGCRCGEVLQGLISPPQCPLFVEKCNPDSPYGPCMVSFEGACFVYYKYNPTIKNEL</sequence>
<dbReference type="GO" id="GO:0070025">
    <property type="term" value="F:carbon monoxide binding"/>
    <property type="evidence" value="ECO:0007669"/>
    <property type="project" value="TreeGrafter"/>
</dbReference>
<evidence type="ECO:0008006" key="5">
    <source>
        <dbReference type="Google" id="ProtNLM"/>
    </source>
</evidence>
<comment type="similarity">
    <text evidence="1">Belongs to the HypD family.</text>
</comment>
<gene>
    <name evidence="4" type="ORF">LCGC14_0840590</name>
</gene>
<comment type="caution">
    <text evidence="4">The sequence shown here is derived from an EMBL/GenBank/DDBJ whole genome shotgun (WGS) entry which is preliminary data.</text>
</comment>
<dbReference type="GO" id="GO:0051539">
    <property type="term" value="F:4 iron, 4 sulfur cluster binding"/>
    <property type="evidence" value="ECO:0007669"/>
    <property type="project" value="TreeGrafter"/>
</dbReference>
<keyword evidence="3" id="KW-0408">Iron</keyword>
<evidence type="ECO:0000256" key="2">
    <source>
        <dbReference type="ARBA" id="ARBA00022723"/>
    </source>
</evidence>
<dbReference type="AlphaFoldDB" id="A0A0F9RY04"/>
<dbReference type="InterPro" id="IPR002780">
    <property type="entry name" value="Hyd_form_HypD"/>
</dbReference>
<proteinExistence type="inferred from homology"/>
<reference evidence="4" key="1">
    <citation type="journal article" date="2015" name="Nature">
        <title>Complex archaea that bridge the gap between prokaryotes and eukaryotes.</title>
        <authorList>
            <person name="Spang A."/>
            <person name="Saw J.H."/>
            <person name="Jorgensen S.L."/>
            <person name="Zaremba-Niedzwiedzka K."/>
            <person name="Martijn J."/>
            <person name="Lind A.E."/>
            <person name="van Eijk R."/>
            <person name="Schleper C."/>
            <person name="Guy L."/>
            <person name="Ettema T.J."/>
        </authorList>
    </citation>
    <scope>NUCLEOTIDE SEQUENCE</scope>
</reference>
<evidence type="ECO:0000256" key="1">
    <source>
        <dbReference type="ARBA" id="ARBA00007888"/>
    </source>
</evidence>
<dbReference type="GO" id="GO:0005506">
    <property type="term" value="F:iron ion binding"/>
    <property type="evidence" value="ECO:0007669"/>
    <property type="project" value="TreeGrafter"/>
</dbReference>
<dbReference type="Gene3D" id="6.10.20.100">
    <property type="match status" value="1"/>
</dbReference>